<dbReference type="SMART" id="SM00829">
    <property type="entry name" value="PKS_ER"/>
    <property type="match status" value="1"/>
</dbReference>
<dbReference type="InterPro" id="IPR011032">
    <property type="entry name" value="GroES-like_sf"/>
</dbReference>
<reference evidence="3" key="1">
    <citation type="submission" date="2017-03" db="EMBL/GenBank/DDBJ databases">
        <title>Genomes of endolithic fungi from Antarctica.</title>
        <authorList>
            <person name="Coleine C."/>
            <person name="Masonjones S."/>
            <person name="Stajich J.E."/>
        </authorList>
    </citation>
    <scope>NUCLEOTIDE SEQUENCE [LARGE SCALE GENOMIC DNA]</scope>
    <source>
        <strain evidence="3">CCFEE 5527</strain>
    </source>
</reference>
<evidence type="ECO:0000313" key="3">
    <source>
        <dbReference type="Proteomes" id="UP000192596"/>
    </source>
</evidence>
<dbReference type="InParanoid" id="A0A1V8SS55"/>
<keyword evidence="3" id="KW-1185">Reference proteome</keyword>
<dbReference type="Gene3D" id="3.40.50.720">
    <property type="entry name" value="NAD(P)-binding Rossmann-like Domain"/>
    <property type="match status" value="1"/>
</dbReference>
<dbReference type="OrthoDB" id="10257049at2759"/>
<dbReference type="AlphaFoldDB" id="A0A1V8SS55"/>
<dbReference type="Pfam" id="PF08240">
    <property type="entry name" value="ADH_N"/>
    <property type="match status" value="1"/>
</dbReference>
<sequence>MRGIQISSYVSGPRDLKVVDLPAPTPNKSQYTIRVHTTATNFFDLLQIRGKYQHQPPLPWTAGAEFAGEVIAVPDSPSGQKKLKYNVGDRVFGAAQGGYAEVVVAIEAQLKPVPEGWSYNEAAGLFVTMPTSYAGLVTRAKVQKGEWVLVHAAAGGVGLAAVMIAKALGATVVATAGTEEKLQVAKNFGADHVINYRDADWPLKVKAMTPGQKGVNVVYDPVGLIDKSTKCTAWNGRLIVIGFVGGEIEKVAMNKLLLKNIAVMGLHWGAYALNEPETTESVWEELLAMMSRKEISGTEFTGRTFVGLESVPEALEALGARETWGKVVVKVPQQSSSKL</sequence>
<accession>A0A1V8SS55</accession>
<dbReference type="InterPro" id="IPR013149">
    <property type="entry name" value="ADH-like_C"/>
</dbReference>
<dbReference type="SUPFAM" id="SSF51735">
    <property type="entry name" value="NAD(P)-binding Rossmann-fold domains"/>
    <property type="match status" value="1"/>
</dbReference>
<name>A0A1V8SS55_9PEZI</name>
<dbReference type="SUPFAM" id="SSF50129">
    <property type="entry name" value="GroES-like"/>
    <property type="match status" value="1"/>
</dbReference>
<dbReference type="Proteomes" id="UP000192596">
    <property type="component" value="Unassembled WGS sequence"/>
</dbReference>
<evidence type="ECO:0000259" key="1">
    <source>
        <dbReference type="SMART" id="SM00829"/>
    </source>
</evidence>
<dbReference type="InterPro" id="IPR036291">
    <property type="entry name" value="NAD(P)-bd_dom_sf"/>
</dbReference>
<comment type="caution">
    <text evidence="2">The sequence shown here is derived from an EMBL/GenBank/DDBJ whole genome shotgun (WGS) entry which is preliminary data.</text>
</comment>
<dbReference type="PANTHER" id="PTHR43677">
    <property type="entry name" value="SHORT-CHAIN DEHYDROGENASE/REDUCTASE"/>
    <property type="match status" value="1"/>
</dbReference>
<dbReference type="STRING" id="1507870.A0A1V8SS55"/>
<dbReference type="InterPro" id="IPR051397">
    <property type="entry name" value="Zn-ADH-like_protein"/>
</dbReference>
<dbReference type="GO" id="GO:0016491">
    <property type="term" value="F:oxidoreductase activity"/>
    <property type="evidence" value="ECO:0007669"/>
    <property type="project" value="InterPro"/>
</dbReference>
<dbReference type="Pfam" id="PF00107">
    <property type="entry name" value="ADH_zinc_N"/>
    <property type="match status" value="1"/>
</dbReference>
<feature type="domain" description="Enoyl reductase (ER)" evidence="1">
    <location>
        <begin position="11"/>
        <end position="329"/>
    </location>
</feature>
<dbReference type="EMBL" id="NAJO01000029">
    <property type="protein sequence ID" value="OQO01986.1"/>
    <property type="molecule type" value="Genomic_DNA"/>
</dbReference>
<dbReference type="Gene3D" id="3.90.180.10">
    <property type="entry name" value="Medium-chain alcohol dehydrogenases, catalytic domain"/>
    <property type="match status" value="1"/>
</dbReference>
<dbReference type="PANTHER" id="PTHR43677:SF4">
    <property type="entry name" value="QUINONE OXIDOREDUCTASE-LIKE PROTEIN 2"/>
    <property type="match status" value="1"/>
</dbReference>
<organism evidence="2 3">
    <name type="scientific">Cryoendolithus antarcticus</name>
    <dbReference type="NCBI Taxonomy" id="1507870"/>
    <lineage>
        <taxon>Eukaryota</taxon>
        <taxon>Fungi</taxon>
        <taxon>Dikarya</taxon>
        <taxon>Ascomycota</taxon>
        <taxon>Pezizomycotina</taxon>
        <taxon>Dothideomycetes</taxon>
        <taxon>Dothideomycetidae</taxon>
        <taxon>Cladosporiales</taxon>
        <taxon>Cladosporiaceae</taxon>
        <taxon>Cryoendolithus</taxon>
    </lineage>
</organism>
<dbReference type="InterPro" id="IPR013154">
    <property type="entry name" value="ADH-like_N"/>
</dbReference>
<dbReference type="InterPro" id="IPR020843">
    <property type="entry name" value="ER"/>
</dbReference>
<protein>
    <recommendedName>
        <fullName evidence="1">Enoyl reductase (ER) domain-containing protein</fullName>
    </recommendedName>
</protein>
<dbReference type="GO" id="GO:0005739">
    <property type="term" value="C:mitochondrion"/>
    <property type="evidence" value="ECO:0007669"/>
    <property type="project" value="TreeGrafter"/>
</dbReference>
<gene>
    <name evidence="2" type="ORF">B0A48_12459</name>
</gene>
<dbReference type="CDD" id="cd08241">
    <property type="entry name" value="QOR1"/>
    <property type="match status" value="1"/>
</dbReference>
<proteinExistence type="predicted"/>
<evidence type="ECO:0000313" key="2">
    <source>
        <dbReference type="EMBL" id="OQO01986.1"/>
    </source>
</evidence>